<gene>
    <name evidence="2" type="ORF">N0V93_001993</name>
</gene>
<name>A0A9W9D1R5_9PEZI</name>
<dbReference type="Pfam" id="PF13847">
    <property type="entry name" value="Methyltransf_31"/>
    <property type="match status" value="1"/>
</dbReference>
<evidence type="ECO:0000313" key="2">
    <source>
        <dbReference type="EMBL" id="KAJ4397757.1"/>
    </source>
</evidence>
<dbReference type="AlphaFoldDB" id="A0A9W9D1R5"/>
<accession>A0A9W9D1R5</accession>
<feature type="domain" description="Methyltransferase" evidence="1">
    <location>
        <begin position="40"/>
        <end position="147"/>
    </location>
</feature>
<reference evidence="2" key="1">
    <citation type="submission" date="2022-10" db="EMBL/GenBank/DDBJ databases">
        <title>Tapping the CABI collections for fungal endophytes: first genome assemblies for Collariella, Neodidymelliopsis, Ascochyta clinopodiicola, Didymella pomorum, Didymosphaeria variabile, Neocosmospora piperis and Neocucurbitaria cava.</title>
        <authorList>
            <person name="Hill R."/>
        </authorList>
    </citation>
    <scope>NUCLEOTIDE SEQUENCE</scope>
    <source>
        <strain evidence="2">IMI 355082</strain>
    </source>
</reference>
<dbReference type="InterPro" id="IPR029063">
    <property type="entry name" value="SAM-dependent_MTases_sf"/>
</dbReference>
<dbReference type="InterPro" id="IPR025714">
    <property type="entry name" value="Methyltranfer_dom"/>
</dbReference>
<dbReference type="CDD" id="cd02440">
    <property type="entry name" value="AdoMet_MTases"/>
    <property type="match status" value="1"/>
</dbReference>
<evidence type="ECO:0000313" key="3">
    <source>
        <dbReference type="Proteomes" id="UP001140453"/>
    </source>
</evidence>
<sequence length="277" mass="30827">MAAPREKATYAHGHHTSVVESHARRTAQDSAAFLLPHLQPHFTILDVGCGPGTITADFAELVPQGKVTGVDRAEVVLENARAHVQQRGITNCTFEIVDANGLPYADASFDVVFCHQVLQHVNDPVGILKEMQRVAKPGGIVAAREADYKSFAWYPEPAGLDRWLSWYRQTARACGGQPDAGRYVHQWAKEAGFRKEHLALSWSSWFYTGEAATKFGQSWEDRALHSNFATEFLSHSFGSQGDLDDISKTWKEWALEEDNFILIPNGEIIYKVPESSS</sequence>
<keyword evidence="3" id="KW-1185">Reference proteome</keyword>
<proteinExistence type="predicted"/>
<organism evidence="2 3">
    <name type="scientific">Gnomoniopsis smithogilvyi</name>
    <dbReference type="NCBI Taxonomy" id="1191159"/>
    <lineage>
        <taxon>Eukaryota</taxon>
        <taxon>Fungi</taxon>
        <taxon>Dikarya</taxon>
        <taxon>Ascomycota</taxon>
        <taxon>Pezizomycotina</taxon>
        <taxon>Sordariomycetes</taxon>
        <taxon>Sordariomycetidae</taxon>
        <taxon>Diaporthales</taxon>
        <taxon>Gnomoniaceae</taxon>
        <taxon>Gnomoniopsis</taxon>
    </lineage>
</organism>
<dbReference type="Proteomes" id="UP001140453">
    <property type="component" value="Unassembled WGS sequence"/>
</dbReference>
<dbReference type="Gene3D" id="3.40.50.150">
    <property type="entry name" value="Vaccinia Virus protein VP39"/>
    <property type="match status" value="1"/>
</dbReference>
<evidence type="ECO:0000259" key="1">
    <source>
        <dbReference type="Pfam" id="PF13847"/>
    </source>
</evidence>
<protein>
    <recommendedName>
        <fullName evidence="1">Methyltransferase domain-containing protein</fullName>
    </recommendedName>
</protein>
<dbReference type="EMBL" id="JAPEVB010000001">
    <property type="protein sequence ID" value="KAJ4397757.1"/>
    <property type="molecule type" value="Genomic_DNA"/>
</dbReference>
<comment type="caution">
    <text evidence="2">The sequence shown here is derived from an EMBL/GenBank/DDBJ whole genome shotgun (WGS) entry which is preliminary data.</text>
</comment>
<dbReference type="OrthoDB" id="10017101at2759"/>
<dbReference type="PANTHER" id="PTHR43861">
    <property type="entry name" value="TRANS-ACONITATE 2-METHYLTRANSFERASE-RELATED"/>
    <property type="match status" value="1"/>
</dbReference>
<dbReference type="SUPFAM" id="SSF53335">
    <property type="entry name" value="S-adenosyl-L-methionine-dependent methyltransferases"/>
    <property type="match status" value="1"/>
</dbReference>